<dbReference type="InterPro" id="IPR001650">
    <property type="entry name" value="Helicase_C-like"/>
</dbReference>
<dbReference type="Pfam" id="PF00270">
    <property type="entry name" value="DEAD"/>
    <property type="match status" value="1"/>
</dbReference>
<protein>
    <submittedName>
        <fullName evidence="6">DEAD/DEAH box helicase</fullName>
    </submittedName>
</protein>
<dbReference type="SMART" id="SM00487">
    <property type="entry name" value="DEXDc"/>
    <property type="match status" value="1"/>
</dbReference>
<dbReference type="PANTHER" id="PTHR30580:SF1">
    <property type="entry name" value="COMF OPERON PROTEIN 1"/>
    <property type="match status" value="1"/>
</dbReference>
<dbReference type="GO" id="GO:0006310">
    <property type="term" value="P:DNA recombination"/>
    <property type="evidence" value="ECO:0007669"/>
    <property type="project" value="TreeGrafter"/>
</dbReference>
<dbReference type="PROSITE" id="PS51194">
    <property type="entry name" value="HELICASE_CTER"/>
    <property type="match status" value="1"/>
</dbReference>
<feature type="domain" description="Helicase ATP-binding" evidence="4">
    <location>
        <begin position="169"/>
        <end position="321"/>
    </location>
</feature>
<evidence type="ECO:0000313" key="7">
    <source>
        <dbReference type="Proteomes" id="UP000625804"/>
    </source>
</evidence>
<accession>A0A8J8GEP5</accession>
<dbReference type="GO" id="GO:0006270">
    <property type="term" value="P:DNA replication initiation"/>
    <property type="evidence" value="ECO:0007669"/>
    <property type="project" value="TreeGrafter"/>
</dbReference>
<dbReference type="RefSeq" id="WP_173731042.1">
    <property type="nucleotide sequence ID" value="NZ_JABTTE010000009.1"/>
</dbReference>
<organism evidence="6 7">
    <name type="scientific">Calidifontibacillus erzurumensis</name>
    <dbReference type="NCBI Taxonomy" id="2741433"/>
    <lineage>
        <taxon>Bacteria</taxon>
        <taxon>Bacillati</taxon>
        <taxon>Bacillota</taxon>
        <taxon>Bacilli</taxon>
        <taxon>Bacillales</taxon>
        <taxon>Bacillaceae</taxon>
        <taxon>Calidifontibacillus/Schinkia group</taxon>
        <taxon>Calidifontibacillus</taxon>
    </lineage>
</organism>
<dbReference type="CDD" id="cd17925">
    <property type="entry name" value="DEXDc_ComFA"/>
    <property type="match status" value="1"/>
</dbReference>
<name>A0A8J8GEP5_9BACI</name>
<dbReference type="Gene3D" id="3.40.50.300">
    <property type="entry name" value="P-loop containing nucleotide triphosphate hydrolases"/>
    <property type="match status" value="2"/>
</dbReference>
<gene>
    <name evidence="6" type="ORF">HR057_08340</name>
</gene>
<keyword evidence="1" id="KW-0547">Nucleotide-binding</keyword>
<dbReference type="AlphaFoldDB" id="A0A8J8GEP5"/>
<keyword evidence="3" id="KW-0238">DNA-binding</keyword>
<dbReference type="GO" id="GO:0043138">
    <property type="term" value="F:3'-5' DNA helicase activity"/>
    <property type="evidence" value="ECO:0007669"/>
    <property type="project" value="TreeGrafter"/>
</dbReference>
<evidence type="ECO:0000256" key="2">
    <source>
        <dbReference type="ARBA" id="ARBA00022840"/>
    </source>
</evidence>
<dbReference type="PANTHER" id="PTHR30580">
    <property type="entry name" value="PRIMOSOMAL PROTEIN N"/>
    <property type="match status" value="1"/>
</dbReference>
<reference evidence="6" key="1">
    <citation type="submission" date="2020-06" db="EMBL/GenBank/DDBJ databases">
        <title>A novel thermopfilic bacterium from Erzurum, Turkey.</title>
        <authorList>
            <person name="Adiguzel A."/>
            <person name="Ay H."/>
            <person name="Baltaci M.O."/>
        </authorList>
    </citation>
    <scope>NUCLEOTIDE SEQUENCE</scope>
    <source>
        <strain evidence="6">P2</strain>
    </source>
</reference>
<comment type="caution">
    <text evidence="6">The sequence shown here is derived from an EMBL/GenBank/DDBJ whole genome shotgun (WGS) entry which is preliminary data.</text>
</comment>
<dbReference type="SMART" id="SM00490">
    <property type="entry name" value="HELICc"/>
    <property type="match status" value="1"/>
</dbReference>
<keyword evidence="6" id="KW-0378">Hydrolase</keyword>
<proteinExistence type="predicted"/>
<dbReference type="InterPro" id="IPR014001">
    <property type="entry name" value="Helicase_ATP-bd"/>
</dbReference>
<keyword evidence="6" id="KW-0347">Helicase</keyword>
<dbReference type="PROSITE" id="PS51192">
    <property type="entry name" value="HELICASE_ATP_BIND_1"/>
    <property type="match status" value="1"/>
</dbReference>
<sequence length="500" mass="56495">MFLVPEIFGDETKNNDNPFQSISKIQNLLPQPINPEFEYSRDLQKFLQGKRLLLDEIPFSLEELHDHYLHGYIQYEHGIITKSKIPKQFICQRCGNQNDALFASFACARCHEPACTYCRHCIMMGRVSQCTPLITWTVPVTNGQQTNTHVLNWTGQLSPGQQLASKKVVEAITNKNDLFVWAVCGSGKTEVLFQGILTALEQGKHVCVTTPRTDVVLELTPRLKQAFPQTPVISLYGGSDDRCKSAQLTIATTHQLLRYYKNFDVVIIDEVDAFPYSADATLQYAVEQTKKEDAATIYLTATPSEEFKRKAKMKKIDTVTIPARYHRHPLPVPTFHWCGNWKKQLHRKRSLPLKVQSWVVSHLQTEKQAFLFVPDIETLNKVVAVLQKEHPAIEGVHAEDQKRKEKVQAFRSGEIPIIVTTTILERGVTVPNTDVAVLGAEDSIFTESALVQIAGRVGRNPKYPTGEVIFFHYGKTNAMVAARAQILKMNKEGKRLGLLD</sequence>
<dbReference type="SUPFAM" id="SSF52540">
    <property type="entry name" value="P-loop containing nucleoside triphosphate hydrolases"/>
    <property type="match status" value="1"/>
</dbReference>
<evidence type="ECO:0000256" key="3">
    <source>
        <dbReference type="ARBA" id="ARBA00023125"/>
    </source>
</evidence>
<dbReference type="Pfam" id="PF00271">
    <property type="entry name" value="Helicase_C"/>
    <property type="match status" value="1"/>
</dbReference>
<evidence type="ECO:0000259" key="4">
    <source>
        <dbReference type="PROSITE" id="PS51192"/>
    </source>
</evidence>
<evidence type="ECO:0000256" key="1">
    <source>
        <dbReference type="ARBA" id="ARBA00022741"/>
    </source>
</evidence>
<evidence type="ECO:0000259" key="5">
    <source>
        <dbReference type="PROSITE" id="PS51194"/>
    </source>
</evidence>
<dbReference type="GO" id="GO:0005524">
    <property type="term" value="F:ATP binding"/>
    <property type="evidence" value="ECO:0007669"/>
    <property type="project" value="UniProtKB-KW"/>
</dbReference>
<dbReference type="FunFam" id="3.40.50.300:FF:001736">
    <property type="entry name" value="COMF operon protein 1"/>
    <property type="match status" value="1"/>
</dbReference>
<dbReference type="InterPro" id="IPR011545">
    <property type="entry name" value="DEAD/DEAH_box_helicase_dom"/>
</dbReference>
<evidence type="ECO:0000313" key="6">
    <source>
        <dbReference type="EMBL" id="NSL51776.1"/>
    </source>
</evidence>
<feature type="domain" description="Helicase C-terminal" evidence="5">
    <location>
        <begin position="354"/>
        <end position="500"/>
    </location>
</feature>
<dbReference type="GO" id="GO:0003677">
    <property type="term" value="F:DNA binding"/>
    <property type="evidence" value="ECO:0007669"/>
    <property type="project" value="UniProtKB-KW"/>
</dbReference>
<keyword evidence="2" id="KW-0067">ATP-binding</keyword>
<keyword evidence="7" id="KW-1185">Reference proteome</keyword>
<dbReference type="EMBL" id="JABTTE010000009">
    <property type="protein sequence ID" value="NSL51776.1"/>
    <property type="molecule type" value="Genomic_DNA"/>
</dbReference>
<dbReference type="Proteomes" id="UP000625804">
    <property type="component" value="Unassembled WGS sequence"/>
</dbReference>
<dbReference type="GO" id="GO:0006302">
    <property type="term" value="P:double-strand break repair"/>
    <property type="evidence" value="ECO:0007669"/>
    <property type="project" value="TreeGrafter"/>
</dbReference>
<dbReference type="InterPro" id="IPR027417">
    <property type="entry name" value="P-loop_NTPase"/>
</dbReference>